<reference evidence="9" key="1">
    <citation type="submission" date="2014-01" db="EMBL/GenBank/DDBJ databases">
        <title>The Genome Sequence of Anopheles farauti FAR1 (V2).</title>
        <authorList>
            <consortium name="The Broad Institute Genomics Platform"/>
            <person name="Neafsey D.E."/>
            <person name="Besansky N."/>
            <person name="Howell P."/>
            <person name="Walton C."/>
            <person name="Young S.K."/>
            <person name="Zeng Q."/>
            <person name="Gargeya S."/>
            <person name="Fitzgerald M."/>
            <person name="Haas B."/>
            <person name="Abouelleil A."/>
            <person name="Allen A.W."/>
            <person name="Alvarado L."/>
            <person name="Arachchi H.M."/>
            <person name="Berlin A.M."/>
            <person name="Chapman S.B."/>
            <person name="Gainer-Dewar J."/>
            <person name="Goldberg J."/>
            <person name="Griggs A."/>
            <person name="Gujja S."/>
            <person name="Hansen M."/>
            <person name="Howarth C."/>
            <person name="Imamovic A."/>
            <person name="Ireland A."/>
            <person name="Larimer J."/>
            <person name="McCowan C."/>
            <person name="Murphy C."/>
            <person name="Pearson M."/>
            <person name="Poon T.W."/>
            <person name="Priest M."/>
            <person name="Roberts A."/>
            <person name="Saif S."/>
            <person name="Shea T."/>
            <person name="Sisk P."/>
            <person name="Sykes S."/>
            <person name="Wortman J."/>
            <person name="Nusbaum C."/>
            <person name="Birren B."/>
        </authorList>
    </citation>
    <scope>NUCLEOTIDE SEQUENCE [LARGE SCALE GENOMIC DNA]</scope>
    <source>
        <strain evidence="9">FAR1</strain>
    </source>
</reference>
<evidence type="ECO:0000259" key="6">
    <source>
        <dbReference type="PROSITE" id="PS50089"/>
    </source>
</evidence>
<dbReference type="InterPro" id="IPR002999">
    <property type="entry name" value="Tudor"/>
</dbReference>
<feature type="domain" description="RING-type" evidence="6">
    <location>
        <begin position="24"/>
        <end position="72"/>
    </location>
</feature>
<feature type="domain" description="Tudor" evidence="7">
    <location>
        <begin position="971"/>
        <end position="1037"/>
    </location>
</feature>
<dbReference type="Gene3D" id="2.40.50.90">
    <property type="match status" value="4"/>
</dbReference>
<dbReference type="Proteomes" id="UP000075886">
    <property type="component" value="Unassembled WGS sequence"/>
</dbReference>
<dbReference type="PROSITE" id="PS50089">
    <property type="entry name" value="ZF_RING_2"/>
    <property type="match status" value="1"/>
</dbReference>
<keyword evidence="2 4" id="KW-0863">Zinc-finger</keyword>
<feature type="domain" description="Tudor" evidence="7">
    <location>
        <begin position="448"/>
        <end position="513"/>
    </location>
</feature>
<dbReference type="InterPro" id="IPR017907">
    <property type="entry name" value="Znf_RING_CS"/>
</dbReference>
<reference evidence="8" key="2">
    <citation type="submission" date="2020-05" db="UniProtKB">
        <authorList>
            <consortium name="EnsemblMetazoa"/>
        </authorList>
    </citation>
    <scope>IDENTIFICATION</scope>
    <source>
        <strain evidence="8">FAR1</strain>
    </source>
</reference>
<proteinExistence type="predicted"/>
<dbReference type="InterPro" id="IPR013083">
    <property type="entry name" value="Znf_RING/FYVE/PHD"/>
</dbReference>
<dbReference type="SUPFAM" id="SSF57850">
    <property type="entry name" value="RING/U-box"/>
    <property type="match status" value="1"/>
</dbReference>
<dbReference type="SUPFAM" id="SSF63748">
    <property type="entry name" value="Tudor/PWWP/MBT"/>
    <property type="match status" value="5"/>
</dbReference>
<evidence type="ECO:0000256" key="5">
    <source>
        <dbReference type="SAM" id="Coils"/>
    </source>
</evidence>
<dbReference type="GO" id="GO:0008270">
    <property type="term" value="F:zinc ion binding"/>
    <property type="evidence" value="ECO:0007669"/>
    <property type="project" value="UniProtKB-KW"/>
</dbReference>
<evidence type="ECO:0000313" key="9">
    <source>
        <dbReference type="Proteomes" id="UP000075886"/>
    </source>
</evidence>
<evidence type="ECO:0000313" key="8">
    <source>
        <dbReference type="EnsemblMetazoa" id="AFAF013720-PA"/>
    </source>
</evidence>
<feature type="domain" description="Tudor" evidence="7">
    <location>
        <begin position="1284"/>
        <end position="1343"/>
    </location>
</feature>
<keyword evidence="1" id="KW-0479">Metal-binding</keyword>
<feature type="domain" description="Tudor" evidence="7">
    <location>
        <begin position="1665"/>
        <end position="1725"/>
    </location>
</feature>
<evidence type="ECO:0000259" key="7">
    <source>
        <dbReference type="PROSITE" id="PS50304"/>
    </source>
</evidence>
<dbReference type="PROSITE" id="PS50304">
    <property type="entry name" value="TUDOR"/>
    <property type="match status" value="4"/>
</dbReference>
<name>A0A182QNH0_9DIPT</name>
<evidence type="ECO:0000256" key="2">
    <source>
        <dbReference type="ARBA" id="ARBA00022771"/>
    </source>
</evidence>
<feature type="coiled-coil region" evidence="5">
    <location>
        <begin position="207"/>
        <end position="234"/>
    </location>
</feature>
<dbReference type="Gene3D" id="3.30.40.10">
    <property type="entry name" value="Zinc/RING finger domain, C3HC4 (zinc finger)"/>
    <property type="match status" value="1"/>
</dbReference>
<evidence type="ECO:0000256" key="3">
    <source>
        <dbReference type="ARBA" id="ARBA00022833"/>
    </source>
</evidence>
<keyword evidence="9" id="KW-1185">Reference proteome</keyword>
<dbReference type="InterPro" id="IPR035437">
    <property type="entry name" value="SNase_OB-fold_sf"/>
</dbReference>
<dbReference type="InterPro" id="IPR001841">
    <property type="entry name" value="Znf_RING"/>
</dbReference>
<dbReference type="STRING" id="69004.A0A182QNH0"/>
<protein>
    <recommendedName>
        <fullName evidence="10">RING-type domain-containing protein</fullName>
    </recommendedName>
</protein>
<evidence type="ECO:0008006" key="10">
    <source>
        <dbReference type="Google" id="ProtNLM"/>
    </source>
</evidence>
<dbReference type="Gene3D" id="2.30.30.140">
    <property type="match status" value="5"/>
</dbReference>
<organism evidence="8 9">
    <name type="scientific">Anopheles farauti</name>
    <dbReference type="NCBI Taxonomy" id="69004"/>
    <lineage>
        <taxon>Eukaryota</taxon>
        <taxon>Metazoa</taxon>
        <taxon>Ecdysozoa</taxon>
        <taxon>Arthropoda</taxon>
        <taxon>Hexapoda</taxon>
        <taxon>Insecta</taxon>
        <taxon>Pterygota</taxon>
        <taxon>Neoptera</taxon>
        <taxon>Endopterygota</taxon>
        <taxon>Diptera</taxon>
        <taxon>Nematocera</taxon>
        <taxon>Culicoidea</taxon>
        <taxon>Culicidae</taxon>
        <taxon>Anophelinae</taxon>
        <taxon>Anopheles</taxon>
    </lineage>
</organism>
<dbReference type="Pfam" id="PF00567">
    <property type="entry name" value="TUDOR"/>
    <property type="match status" value="5"/>
</dbReference>
<dbReference type="GO" id="GO:0005737">
    <property type="term" value="C:cytoplasm"/>
    <property type="evidence" value="ECO:0007669"/>
    <property type="project" value="UniProtKB-ARBA"/>
</dbReference>
<dbReference type="EnsemblMetazoa" id="AFAF013720-RA">
    <property type="protein sequence ID" value="AFAF013720-PA"/>
    <property type="gene ID" value="AFAF013720"/>
</dbReference>
<evidence type="ECO:0000256" key="1">
    <source>
        <dbReference type="ARBA" id="ARBA00022723"/>
    </source>
</evidence>
<keyword evidence="3" id="KW-0862">Zinc</keyword>
<keyword evidence="5" id="KW-0175">Coiled coil</keyword>
<feature type="coiled-coil region" evidence="5">
    <location>
        <begin position="1141"/>
        <end position="1171"/>
    </location>
</feature>
<dbReference type="PROSITE" id="PS00518">
    <property type="entry name" value="ZF_RING_1"/>
    <property type="match status" value="1"/>
</dbReference>
<dbReference type="CDD" id="cd20379">
    <property type="entry name" value="Tudor_dTUD-like"/>
    <property type="match status" value="1"/>
</dbReference>
<accession>A0A182QNH0</accession>
<dbReference type="EMBL" id="AXCN02001035">
    <property type="status" value="NOT_ANNOTATED_CDS"/>
    <property type="molecule type" value="Genomic_DNA"/>
</dbReference>
<dbReference type="SMART" id="SM00333">
    <property type="entry name" value="TUDOR"/>
    <property type="match status" value="5"/>
</dbReference>
<dbReference type="VEuPathDB" id="VectorBase:AFAF013720"/>
<sequence>MATISVENFLHTDRPLTWRPKPTCDRCLLPFTNEPDDLVRRIPFLLVCQHLMCGQCVQEYASNGAIVCELCKKSTPLGKEQNDGTVALHPSYYMLGIIEQMQEELQNIQQYWEDTENGAPVEVDRYAQSFAAAVASSEINTPRKLRSMLGKACHAYEKSTLTLHDHNKTLGENIDQIVRKVNAHFLSMHNALQLEEHRILRQVRKSFIKHRQHKAELQQRLEASEKRLRELTAQAKGFPDGRPIGSLHPSWEKLVTEVKQFLEKEPLKLMVCMDGIRTPVTFQYTEHEGFLHTLTRSYSLILPDAGKTMQLVPVACHGGLKKHATPHATVVPTVEHSNTTVSSQTRTSSIVPDDCRKHQSQLLEQGMCRNVSQKIGRRKRCNSYLSRRAGREQRQRRLSFSMVKVTCIVNPHEFYVQDQQFIESTAKSVEEQCQAEADGYDSEKRRLTIVRGSMYLARPEGSDSWYRAMLLRPISKPGSEKPVQFMVQYVDYGRMEAIVYDQLRPISKKLSEIRYGAVKCALYNVVPPKETFDGGINEASNADCWPKECVQVMNDFIAGQNMMMCKLSNNRTMPPSSSDCWLVDLFLPPTLPERVAQPTPNAFTSDEWEGYYAPMSLGSMLCYLQQCHLADKHQQRVDANTVEHLNHWVQCATQRTLRLYNIPSSPVLREYDSFEARITHAISPDHFYIMPEQWKVNQFDLLQKQLVAMCREKQSEKFFCPYVGLICAFTIDYDVHEDSRVWLRGRVQKVLIGACEMFALDTGEALVAYWEDMRLLAPGSAPLAKHALAINCRLDHVHPKRPVDNTGIGQPSWSGEALAEFRHISCSSTLRFTVQIGQLCVEFDIYNVLLYLRNKADRETCVNGMLVASGYAVCETGKEDEISDRSRVAFCTNEPTTGGMEAGTTTTQAVVKKVVDPRVPVNVLKVVSPSEIYVQMCSRAAGLEALHESIQKYMNNELEKQSGGLEKESHQWSIGEMCVALVSSVEDDASAGAWYRARILASCEQNTQCEVFLIDRAVTVKVSCTMIARLTAFFAQVQPGAIRCRLACIEPVGGNATWHQSTLDGFRLMIKSFVMHAITLDSKDQRDAQAQSLSVVLWGVRQSVPQPLAPRTTEYRNLNQLLVVRGLAHLSGRFRTFATKGSGAEQELETLEQAIEELQRAEYENMQQFLQHVIAVPEQASMEREGQEGLRTVVNDRETHAVMVDKTCAAALALADLSVEHIDAWPKSQPIEKTMFVGMPTSVGNDGTIFLYDICQEPVLHRIRDTIATYVTRKPAESFAKAPVFKPNDPCLARYHLDGHYYRGTVLNAVGSGNYRVLFVDYGNEEIVSGEHDLLSDVVCVRVPVQISRFRLAGVKPKRRDSTTTNDWPEEVLDACHGLFVQKCCMIRVETSGRDGLENQDDAGIPCRITLLKDSVDVGSVLIDMGLVESAVERKDARRNWKKREEFSYSISKPDTGLQDPLNHTTELSVEHRDLLRFIGQIADDKQNMQLQQKSDFEDPNEIPETTVDECDWMNRQPLDKEAVAFHNDDDDDGRGHEQAHRATNDAKCDINVTNRSLPSPVYFDWDGLRYDTSSRLSDEDDPNDDVVKCCTAGLEGASRGFVVQPTIYSSHGFFAEFTTVYSDGQTLHVFPHLEGHTQRIARMAEKIQQAARLRPDPQRWNPCNLKPGSACLAPYREDGLYYRAIVEEVIEEPCRMRVLYVDYLNRDTLPVSELRRCPSGMRYIPLRNIKVRLVGVRPNPRLRATDVIRRLEEQLKRPFYVKIVRLPEQSVSKPLTSDTVPEVELYTDFDCTTLAYQKMIDEKYYFGGSSS</sequence>
<dbReference type="PANTHER" id="PTHR16442">
    <property type="entry name" value="RING FINGER PROTEIN 17"/>
    <property type="match status" value="1"/>
</dbReference>
<dbReference type="PANTHER" id="PTHR16442:SF1">
    <property type="entry name" value="RING FINGER PROTEIN 17"/>
    <property type="match status" value="1"/>
</dbReference>
<evidence type="ECO:0000256" key="4">
    <source>
        <dbReference type="PROSITE-ProRule" id="PRU00175"/>
    </source>
</evidence>